<gene>
    <name evidence="3" type="ORF">QO018_005005</name>
</gene>
<dbReference type="Pfam" id="PF13579">
    <property type="entry name" value="Glyco_trans_4_4"/>
    <property type="match status" value="1"/>
</dbReference>
<comment type="caution">
    <text evidence="3">The sequence shown here is derived from an EMBL/GenBank/DDBJ whole genome shotgun (WGS) entry which is preliminary data.</text>
</comment>
<organism evidence="3 4">
    <name type="scientific">Azospirillum picis</name>
    <dbReference type="NCBI Taxonomy" id="488438"/>
    <lineage>
        <taxon>Bacteria</taxon>
        <taxon>Pseudomonadati</taxon>
        <taxon>Pseudomonadota</taxon>
        <taxon>Alphaproteobacteria</taxon>
        <taxon>Rhodospirillales</taxon>
        <taxon>Azospirillaceae</taxon>
        <taxon>Azospirillum</taxon>
    </lineage>
</organism>
<proteinExistence type="predicted"/>
<dbReference type="PANTHER" id="PTHR12526:SF637">
    <property type="entry name" value="GLYCOSYLTRANSFERASE EPSF-RELATED"/>
    <property type="match status" value="1"/>
</dbReference>
<reference evidence="3 4" key="1">
    <citation type="submission" date="2023-07" db="EMBL/GenBank/DDBJ databases">
        <title>Genomic Encyclopedia of Type Strains, Phase IV (KMG-IV): sequencing the most valuable type-strain genomes for metagenomic binning, comparative biology and taxonomic classification.</title>
        <authorList>
            <person name="Goeker M."/>
        </authorList>
    </citation>
    <scope>NUCLEOTIDE SEQUENCE [LARGE SCALE GENOMIC DNA]</scope>
    <source>
        <strain evidence="3 4">DSM 19922</strain>
    </source>
</reference>
<protein>
    <submittedName>
        <fullName evidence="3">Poly(Glycerol-phosphate) alpha-glucosyltransferase</fullName>
        <ecNumber evidence="3">2.4.1.52</ecNumber>
    </submittedName>
</protein>
<evidence type="ECO:0000313" key="3">
    <source>
        <dbReference type="EMBL" id="MDQ0536114.1"/>
    </source>
</evidence>
<dbReference type="PANTHER" id="PTHR12526">
    <property type="entry name" value="GLYCOSYLTRANSFERASE"/>
    <property type="match status" value="1"/>
</dbReference>
<dbReference type="EMBL" id="JAUSVU010000023">
    <property type="protein sequence ID" value="MDQ0536114.1"/>
    <property type="molecule type" value="Genomic_DNA"/>
</dbReference>
<dbReference type="InterPro" id="IPR028098">
    <property type="entry name" value="Glyco_trans_4-like_N"/>
</dbReference>
<feature type="domain" description="Glycosyl transferase family 1" evidence="1">
    <location>
        <begin position="190"/>
        <end position="353"/>
    </location>
</feature>
<evidence type="ECO:0000259" key="2">
    <source>
        <dbReference type="Pfam" id="PF13579"/>
    </source>
</evidence>
<dbReference type="EC" id="2.4.1.52" evidence="3"/>
<dbReference type="SUPFAM" id="SSF53756">
    <property type="entry name" value="UDP-Glycosyltransferase/glycogen phosphorylase"/>
    <property type="match status" value="1"/>
</dbReference>
<accession>A0ABU0MSC5</accession>
<dbReference type="Gene3D" id="3.40.50.2000">
    <property type="entry name" value="Glycogen Phosphorylase B"/>
    <property type="match status" value="2"/>
</dbReference>
<name>A0ABU0MSC5_9PROT</name>
<evidence type="ECO:0000313" key="4">
    <source>
        <dbReference type="Proteomes" id="UP001244552"/>
    </source>
</evidence>
<dbReference type="Proteomes" id="UP001244552">
    <property type="component" value="Unassembled WGS sequence"/>
</dbReference>
<feature type="domain" description="Glycosyltransferase subfamily 4-like N-terminal" evidence="2">
    <location>
        <begin position="16"/>
        <end position="170"/>
    </location>
</feature>
<dbReference type="RefSeq" id="WP_209984017.1">
    <property type="nucleotide sequence ID" value="NZ_JAGINO010000013.1"/>
</dbReference>
<keyword evidence="4" id="KW-1185">Reference proteome</keyword>
<dbReference type="InterPro" id="IPR001296">
    <property type="entry name" value="Glyco_trans_1"/>
</dbReference>
<keyword evidence="3" id="KW-0808">Transferase</keyword>
<keyword evidence="3" id="KW-0328">Glycosyltransferase</keyword>
<dbReference type="Pfam" id="PF00534">
    <property type="entry name" value="Glycos_transf_1"/>
    <property type="match status" value="1"/>
</dbReference>
<dbReference type="GO" id="GO:0047265">
    <property type="term" value="F:poly(glycerol-phosphate) alpha-glucosyltransferase activity"/>
    <property type="evidence" value="ECO:0007669"/>
    <property type="project" value="UniProtKB-EC"/>
</dbReference>
<evidence type="ECO:0000259" key="1">
    <source>
        <dbReference type="Pfam" id="PF00534"/>
    </source>
</evidence>
<sequence>MLTASVSPMGGGVFFALHGLATALHQPPDLSVSVVGLCNRPDDGDLAAWRPLPIAACGIRGPKSWGYSGGLAPALRSARADLTHVHGMWMYPSLANRLQARGGRPYVISPHGMLDPWAVANAGWKKKIALRLYEGAHLNGAGCLHALCESELRSLRAFGQKNPVCVIPNGVDLAGNEPVHDGKPDWFEAVPPGARTLLFLGRLHPKKNLPALLRAWALLRQRKVPGAGGWHLVIAGWDQNDHRHDLAVLSDELDIAGSVTFAGPQFGVGKRLSYGAADAMILPSLSEGFPMAVLEAWCAGLPVLMTPECNMPIGFEAGAALEIATDPASIADGLADFLTLDDGQRRAIGRRGRRLVEERFTWPKVAAEMSAVYRWLVGGGERPGCVLP</sequence>